<organism evidence="1 2">
    <name type="scientific">Papillibacter cinnamivorans DSM 12816</name>
    <dbReference type="NCBI Taxonomy" id="1122930"/>
    <lineage>
        <taxon>Bacteria</taxon>
        <taxon>Bacillati</taxon>
        <taxon>Bacillota</taxon>
        <taxon>Clostridia</taxon>
        <taxon>Eubacteriales</taxon>
        <taxon>Oscillospiraceae</taxon>
        <taxon>Papillibacter</taxon>
    </lineage>
</organism>
<dbReference type="Proteomes" id="UP000192790">
    <property type="component" value="Unassembled WGS sequence"/>
</dbReference>
<dbReference type="AlphaFoldDB" id="A0A1W1YRN2"/>
<dbReference type="STRING" id="1122930.SAMN02745168_0623"/>
<proteinExistence type="predicted"/>
<evidence type="ECO:0000313" key="2">
    <source>
        <dbReference type="Proteomes" id="UP000192790"/>
    </source>
</evidence>
<reference evidence="1 2" key="1">
    <citation type="submission" date="2017-04" db="EMBL/GenBank/DDBJ databases">
        <authorList>
            <person name="Afonso C.L."/>
            <person name="Miller P.J."/>
            <person name="Scott M.A."/>
            <person name="Spackman E."/>
            <person name="Goraichik I."/>
            <person name="Dimitrov K.M."/>
            <person name="Suarez D.L."/>
            <person name="Swayne D.E."/>
        </authorList>
    </citation>
    <scope>NUCLEOTIDE SEQUENCE [LARGE SCALE GENOMIC DNA]</scope>
    <source>
        <strain evidence="1 2">DSM 12816</strain>
    </source>
</reference>
<name>A0A1W1YRN2_9FIRM</name>
<protein>
    <submittedName>
        <fullName evidence="1">Uncharacterized protein</fullName>
    </submittedName>
</protein>
<dbReference type="EMBL" id="FWXW01000001">
    <property type="protein sequence ID" value="SMC38378.1"/>
    <property type="molecule type" value="Genomic_DNA"/>
</dbReference>
<dbReference type="RefSeq" id="WP_278308986.1">
    <property type="nucleotide sequence ID" value="NZ_FWXW01000001.1"/>
</dbReference>
<evidence type="ECO:0000313" key="1">
    <source>
        <dbReference type="EMBL" id="SMC38378.1"/>
    </source>
</evidence>
<gene>
    <name evidence="1" type="ORF">SAMN02745168_0623</name>
</gene>
<sequence length="40" mass="4466">MTTPDRLLQVLILLLGIGSAWGLVKLAEDIMGLWRGDDRE</sequence>
<accession>A0A1W1YRN2</accession>
<keyword evidence="2" id="KW-1185">Reference proteome</keyword>